<keyword evidence="2 4" id="KW-0378">Hydrolase</keyword>
<accession>A0A317DJ24</accession>
<evidence type="ECO:0000313" key="7">
    <source>
        <dbReference type="Proteomes" id="UP000246050"/>
    </source>
</evidence>
<gene>
    <name evidence="6" type="ORF">DKT69_15260</name>
</gene>
<evidence type="ECO:0000256" key="3">
    <source>
        <dbReference type="ARBA" id="ARBA00023295"/>
    </source>
</evidence>
<proteinExistence type="inferred from homology"/>
<organism evidence="6 7">
    <name type="scientific">Micromonospora sicca</name>
    <dbReference type="NCBI Taxonomy" id="2202420"/>
    <lineage>
        <taxon>Bacteria</taxon>
        <taxon>Bacillati</taxon>
        <taxon>Actinomycetota</taxon>
        <taxon>Actinomycetes</taxon>
        <taxon>Micromonosporales</taxon>
        <taxon>Micromonosporaceae</taxon>
        <taxon>Micromonospora</taxon>
    </lineage>
</organism>
<reference evidence="6 7" key="1">
    <citation type="submission" date="2018-05" db="EMBL/GenBank/DDBJ databases">
        <title>Micromonosporas from Atacama Desert.</title>
        <authorList>
            <person name="Carro L."/>
            <person name="Golinska P."/>
            <person name="Klenk H.-P."/>
            <person name="Goodfellow M."/>
        </authorList>
    </citation>
    <scope>NUCLEOTIDE SEQUENCE [LARGE SCALE GENOMIC DNA]</scope>
    <source>
        <strain evidence="6 7">4G51</strain>
    </source>
</reference>
<dbReference type="AlphaFoldDB" id="A0A317DJ24"/>
<keyword evidence="5" id="KW-0732">Signal</keyword>
<dbReference type="InterPro" id="IPR023296">
    <property type="entry name" value="Glyco_hydro_beta-prop_sf"/>
</dbReference>
<comment type="caution">
    <text evidence="6">The sequence shown here is derived from an EMBL/GenBank/DDBJ whole genome shotgun (WGS) entry which is preliminary data.</text>
</comment>
<evidence type="ECO:0000256" key="2">
    <source>
        <dbReference type="ARBA" id="ARBA00022801"/>
    </source>
</evidence>
<dbReference type="Proteomes" id="UP000246050">
    <property type="component" value="Unassembled WGS sequence"/>
</dbReference>
<dbReference type="GO" id="GO:0005975">
    <property type="term" value="P:carbohydrate metabolic process"/>
    <property type="evidence" value="ECO:0007669"/>
    <property type="project" value="InterPro"/>
</dbReference>
<dbReference type="PANTHER" id="PTHR22925">
    <property type="entry name" value="GLYCOSYL HYDROLASE 43 FAMILY MEMBER"/>
    <property type="match status" value="1"/>
</dbReference>
<dbReference type="GO" id="GO:0004553">
    <property type="term" value="F:hydrolase activity, hydrolyzing O-glycosyl compounds"/>
    <property type="evidence" value="ECO:0007669"/>
    <property type="project" value="InterPro"/>
</dbReference>
<evidence type="ECO:0008006" key="8">
    <source>
        <dbReference type="Google" id="ProtNLM"/>
    </source>
</evidence>
<evidence type="ECO:0000313" key="6">
    <source>
        <dbReference type="EMBL" id="PWR14621.1"/>
    </source>
</evidence>
<evidence type="ECO:0000256" key="1">
    <source>
        <dbReference type="ARBA" id="ARBA00009865"/>
    </source>
</evidence>
<protein>
    <recommendedName>
        <fullName evidence="8">Glycosyl hydrolase family 43</fullName>
    </recommendedName>
</protein>
<dbReference type="EMBL" id="QGKS01000223">
    <property type="protein sequence ID" value="PWR14621.1"/>
    <property type="molecule type" value="Genomic_DNA"/>
</dbReference>
<dbReference type="PANTHER" id="PTHR22925:SF3">
    <property type="entry name" value="GLYCOSYL HYDROLASE FAMILY PROTEIN 43"/>
    <property type="match status" value="1"/>
</dbReference>
<dbReference type="Pfam" id="PF04616">
    <property type="entry name" value="Glyco_hydro_43"/>
    <property type="match status" value="1"/>
</dbReference>
<dbReference type="Gene3D" id="2.115.10.20">
    <property type="entry name" value="Glycosyl hydrolase domain, family 43"/>
    <property type="match status" value="1"/>
</dbReference>
<name>A0A317DJ24_9ACTN</name>
<sequence>MAMHHRIWSTRTARATVAAWTAVLVLAAGFLATPSQPARAEVTASLGNFTPDGRQQTRFDTAGNAVDAHDGQIAQFGGTYYLYGTSYDCGYQWRFNHDFCGFKVYSSPDLRNWTDRGYVVPPRDCTFCFRPHVVFNRASRRYVMWVNDQDALDNFRVFTADSPTGPFAEQPEPDLPSMTPCTADLGLFVDRDDTGYLTCSNAGWHVAVLRLAADYLQPTDTYSVVGVTKVEAPALFARNGTYYLTMSDPNCGYCTGTGTSYLTAPTPLGPWTGVDAWTVRDGVLDVRGGLYGLSARSDDWTDYTFSFDTAPLRKRTQRAPRLAGRCG</sequence>
<feature type="signal peptide" evidence="5">
    <location>
        <begin position="1"/>
        <end position="40"/>
    </location>
</feature>
<feature type="chain" id="PRO_5016358933" description="Glycosyl hydrolase family 43" evidence="5">
    <location>
        <begin position="41"/>
        <end position="327"/>
    </location>
</feature>
<dbReference type="InterPro" id="IPR006710">
    <property type="entry name" value="Glyco_hydro_43"/>
</dbReference>
<comment type="similarity">
    <text evidence="1 4">Belongs to the glycosyl hydrolase 43 family.</text>
</comment>
<dbReference type="SUPFAM" id="SSF75005">
    <property type="entry name" value="Arabinanase/levansucrase/invertase"/>
    <property type="match status" value="1"/>
</dbReference>
<evidence type="ECO:0000256" key="5">
    <source>
        <dbReference type="SAM" id="SignalP"/>
    </source>
</evidence>
<keyword evidence="3 4" id="KW-0326">Glycosidase</keyword>
<evidence type="ECO:0000256" key="4">
    <source>
        <dbReference type="RuleBase" id="RU361187"/>
    </source>
</evidence>